<dbReference type="CDD" id="cd02440">
    <property type="entry name" value="AdoMet_MTases"/>
    <property type="match status" value="1"/>
</dbReference>
<reference evidence="1 2" key="1">
    <citation type="journal article" date="2020" name="Biotechnol. Biofuels">
        <title>New insights from the biogas microbiome by comprehensive genome-resolved metagenomics of nearly 1600 species originating from multiple anaerobic digesters.</title>
        <authorList>
            <person name="Campanaro S."/>
            <person name="Treu L."/>
            <person name="Rodriguez-R L.M."/>
            <person name="Kovalovszki A."/>
            <person name="Ziels R.M."/>
            <person name="Maus I."/>
            <person name="Zhu X."/>
            <person name="Kougias P.G."/>
            <person name="Basile A."/>
            <person name="Luo G."/>
            <person name="Schluter A."/>
            <person name="Konstantinidis K.T."/>
            <person name="Angelidaki I."/>
        </authorList>
    </citation>
    <scope>NUCLEOTIDE SEQUENCE [LARGE SCALE GENOMIC DNA]</scope>
    <source>
        <strain evidence="1">AS27yjCOA_165</strain>
    </source>
</reference>
<dbReference type="Gene3D" id="3.40.50.150">
    <property type="entry name" value="Vaccinia Virus protein VP39"/>
    <property type="match status" value="1"/>
</dbReference>
<keyword evidence="1" id="KW-0808">Transferase</keyword>
<dbReference type="GO" id="GO:0008168">
    <property type="term" value="F:methyltransferase activity"/>
    <property type="evidence" value="ECO:0007669"/>
    <property type="project" value="UniProtKB-KW"/>
</dbReference>
<evidence type="ECO:0000313" key="2">
    <source>
        <dbReference type="Proteomes" id="UP000526033"/>
    </source>
</evidence>
<evidence type="ECO:0000313" key="1">
    <source>
        <dbReference type="EMBL" id="NMB70365.1"/>
    </source>
</evidence>
<dbReference type="SUPFAM" id="SSF53335">
    <property type="entry name" value="S-adenosyl-L-methionine-dependent methyltransferases"/>
    <property type="match status" value="1"/>
</dbReference>
<organism evidence="1 2">
    <name type="scientific">candidate division WWE3 bacterium</name>
    <dbReference type="NCBI Taxonomy" id="2053526"/>
    <lineage>
        <taxon>Bacteria</taxon>
        <taxon>Katanobacteria</taxon>
    </lineage>
</organism>
<dbReference type="EMBL" id="JAAZNL010000051">
    <property type="protein sequence ID" value="NMB70365.1"/>
    <property type="molecule type" value="Genomic_DNA"/>
</dbReference>
<comment type="caution">
    <text evidence="1">The sequence shown here is derived from an EMBL/GenBank/DDBJ whole genome shotgun (WGS) entry which is preliminary data.</text>
</comment>
<accession>A0A7X9DKW5</accession>
<dbReference type="PANTHER" id="PTHR43861">
    <property type="entry name" value="TRANS-ACONITATE 2-METHYLTRANSFERASE-RELATED"/>
    <property type="match status" value="1"/>
</dbReference>
<dbReference type="GO" id="GO:0032259">
    <property type="term" value="P:methylation"/>
    <property type="evidence" value="ECO:0007669"/>
    <property type="project" value="UniProtKB-KW"/>
</dbReference>
<proteinExistence type="predicted"/>
<dbReference type="Proteomes" id="UP000526033">
    <property type="component" value="Unassembled WGS sequence"/>
</dbReference>
<sequence>MQSQSSNLKKYNTQNPVKKFLIDNFKKKLLEILEDCEPFEYIADLGCGEGFIIDTLLTKYPNVKVDGFDISQSAIDIAKKKHPNFNFYQSDVKNLPQPAKTNKYDLVVLTEVLEHIDDYKRVLENIQDMNFKTLIISVPDEPLFSISNLIFGKNIKRLGKDPEHVNFWTNKSLNQLLRQYFRVKRIIKPYPWLVAQCHK</sequence>
<keyword evidence="1" id="KW-0489">Methyltransferase</keyword>
<gene>
    <name evidence="1" type="ORF">GYA27_04155</name>
</gene>
<protein>
    <submittedName>
        <fullName evidence="1">Class I SAM-dependent methyltransferase</fullName>
    </submittedName>
</protein>
<name>A0A7X9DKW5_UNCKA</name>
<dbReference type="PANTHER" id="PTHR43861:SF6">
    <property type="entry name" value="METHYLTRANSFERASE TYPE 11"/>
    <property type="match status" value="1"/>
</dbReference>
<dbReference type="AlphaFoldDB" id="A0A7X9DKW5"/>
<dbReference type="Pfam" id="PF13489">
    <property type="entry name" value="Methyltransf_23"/>
    <property type="match status" value="1"/>
</dbReference>
<dbReference type="InterPro" id="IPR029063">
    <property type="entry name" value="SAM-dependent_MTases_sf"/>
</dbReference>